<sequence length="54" mass="5708">MMRTLTPARDNAFPAINPAGPAPMIKTSHRDSFIITSFFGDAKGLDDGVSLCPG</sequence>
<accession>M5GC90</accession>
<organism evidence="2 3">
    <name type="scientific">Dacryopinax primogenitus (strain DJM 731)</name>
    <name type="common">Brown rot fungus</name>
    <dbReference type="NCBI Taxonomy" id="1858805"/>
    <lineage>
        <taxon>Eukaryota</taxon>
        <taxon>Fungi</taxon>
        <taxon>Dikarya</taxon>
        <taxon>Basidiomycota</taxon>
        <taxon>Agaricomycotina</taxon>
        <taxon>Dacrymycetes</taxon>
        <taxon>Dacrymycetales</taxon>
        <taxon>Dacrymycetaceae</taxon>
        <taxon>Dacryopinax</taxon>
    </lineage>
</organism>
<dbReference type="EMBL" id="JH795859">
    <property type="protein sequence ID" value="EJU03727.1"/>
    <property type="molecule type" value="Genomic_DNA"/>
</dbReference>
<evidence type="ECO:0000313" key="2">
    <source>
        <dbReference type="EMBL" id="EJU03727.1"/>
    </source>
</evidence>
<dbReference type="HOGENOM" id="CLU_3050268_0_0_1"/>
<dbReference type="GeneID" id="63687348"/>
<feature type="region of interest" description="Disordered" evidence="1">
    <location>
        <begin position="1"/>
        <end position="21"/>
    </location>
</feature>
<dbReference type="RefSeq" id="XP_040630621.1">
    <property type="nucleotide sequence ID" value="XM_040772286.1"/>
</dbReference>
<evidence type="ECO:0000313" key="3">
    <source>
        <dbReference type="Proteomes" id="UP000030653"/>
    </source>
</evidence>
<gene>
    <name evidence="2" type="ORF">DACRYDRAFT_21204</name>
</gene>
<reference evidence="2 3" key="1">
    <citation type="journal article" date="2012" name="Science">
        <title>The Paleozoic origin of enzymatic lignin decomposition reconstructed from 31 fungal genomes.</title>
        <authorList>
            <person name="Floudas D."/>
            <person name="Binder M."/>
            <person name="Riley R."/>
            <person name="Barry K."/>
            <person name="Blanchette R.A."/>
            <person name="Henrissat B."/>
            <person name="Martinez A.T."/>
            <person name="Otillar R."/>
            <person name="Spatafora J.W."/>
            <person name="Yadav J.S."/>
            <person name="Aerts A."/>
            <person name="Benoit I."/>
            <person name="Boyd A."/>
            <person name="Carlson A."/>
            <person name="Copeland A."/>
            <person name="Coutinho P.M."/>
            <person name="de Vries R.P."/>
            <person name="Ferreira P."/>
            <person name="Findley K."/>
            <person name="Foster B."/>
            <person name="Gaskell J."/>
            <person name="Glotzer D."/>
            <person name="Gorecki P."/>
            <person name="Heitman J."/>
            <person name="Hesse C."/>
            <person name="Hori C."/>
            <person name="Igarashi K."/>
            <person name="Jurgens J.A."/>
            <person name="Kallen N."/>
            <person name="Kersten P."/>
            <person name="Kohler A."/>
            <person name="Kuees U."/>
            <person name="Kumar T.K.A."/>
            <person name="Kuo A."/>
            <person name="LaButti K."/>
            <person name="Larrondo L.F."/>
            <person name="Lindquist E."/>
            <person name="Ling A."/>
            <person name="Lombard V."/>
            <person name="Lucas S."/>
            <person name="Lundell T."/>
            <person name="Martin R."/>
            <person name="McLaughlin D.J."/>
            <person name="Morgenstern I."/>
            <person name="Morin E."/>
            <person name="Murat C."/>
            <person name="Nagy L.G."/>
            <person name="Nolan M."/>
            <person name="Ohm R.A."/>
            <person name="Patyshakuliyeva A."/>
            <person name="Rokas A."/>
            <person name="Ruiz-Duenas F.J."/>
            <person name="Sabat G."/>
            <person name="Salamov A."/>
            <person name="Samejima M."/>
            <person name="Schmutz J."/>
            <person name="Slot J.C."/>
            <person name="St John F."/>
            <person name="Stenlid J."/>
            <person name="Sun H."/>
            <person name="Sun S."/>
            <person name="Syed K."/>
            <person name="Tsang A."/>
            <person name="Wiebenga A."/>
            <person name="Young D."/>
            <person name="Pisabarro A."/>
            <person name="Eastwood D.C."/>
            <person name="Martin F."/>
            <person name="Cullen D."/>
            <person name="Grigoriev I.V."/>
            <person name="Hibbett D.S."/>
        </authorList>
    </citation>
    <scope>NUCLEOTIDE SEQUENCE [LARGE SCALE GENOMIC DNA]</scope>
    <source>
        <strain evidence="2 3">DJM-731 SS1</strain>
    </source>
</reference>
<proteinExistence type="predicted"/>
<keyword evidence="3" id="KW-1185">Reference proteome</keyword>
<name>M5GC90_DACPD</name>
<dbReference type="Proteomes" id="UP000030653">
    <property type="component" value="Unassembled WGS sequence"/>
</dbReference>
<dbReference type="AlphaFoldDB" id="M5GC90"/>
<protein>
    <submittedName>
        <fullName evidence="2">Uncharacterized protein</fullName>
    </submittedName>
</protein>
<evidence type="ECO:0000256" key="1">
    <source>
        <dbReference type="SAM" id="MobiDB-lite"/>
    </source>
</evidence>